<evidence type="ECO:0000259" key="1">
    <source>
        <dbReference type="Pfam" id="PF00534"/>
    </source>
</evidence>
<sequence length="400" mass="44209">MHIAYFINQYPKVSHSFIRREILALERQGLVVQRIALRGWDGALQDGEDIAEREKTHYVLQGGVAGLLKPLWQVLRAQPRRFCAGLGLALRLGWRADRSLPYHMVYLAEACRVLQWLQASGAEHVHAHFGTNSTEVVMLASALGGPAYSFTVHGPEEFDKPQFLHLGEKVRRAAFVAAVSSYGRSQLYRWVAHEHWPKVKVVHCGLERGFHEGAIDNPATAPRLVCVGRLCEQKGQLLLIEAARRLAAQAVAFELVLAGDGEMRGQIEALIAQHGLQAQVRITGWISSAQVREELLAARALVLPSFAEGLPVVIMEAMALRRPVLTTYVAGIPELVRPGENGWLFPAGAVDELAAAMGECLEQPAEVLQRMGEAARQRVLERHDIDTEAAKLAQYFKVPA</sequence>
<dbReference type="SUPFAM" id="SSF53756">
    <property type="entry name" value="UDP-Glycosyltransferase/glycogen phosphorylase"/>
    <property type="match status" value="1"/>
</dbReference>
<accession>A0A7W2L250</accession>
<dbReference type="InterPro" id="IPR050194">
    <property type="entry name" value="Glycosyltransferase_grp1"/>
</dbReference>
<protein>
    <submittedName>
        <fullName evidence="2">Glycosyltransferase</fullName>
    </submittedName>
</protein>
<dbReference type="Gene3D" id="3.40.50.2000">
    <property type="entry name" value="Glycogen Phosphorylase B"/>
    <property type="match status" value="2"/>
</dbReference>
<name>A0A7W2L250_PSEPU</name>
<reference evidence="2 3" key="1">
    <citation type="submission" date="2020-07" db="EMBL/GenBank/DDBJ databases">
        <title>Diversity of carbapenemase encoding genes among Pseudomonas putida group clinical isolates in a tertiary Brazilian hospital.</title>
        <authorList>
            <person name="Alberto-Lei F."/>
            <person name="Nodari C.S."/>
            <person name="Streling A.P."/>
            <person name="Paulino J.T."/>
            <person name="Bessa-Neto F.O."/>
            <person name="Cayo R."/>
            <person name="Gales A.C."/>
        </authorList>
    </citation>
    <scope>NUCLEOTIDE SEQUENCE [LARGE SCALE GENOMIC DNA]</scope>
    <source>
        <strain evidence="2 3">12464</strain>
    </source>
</reference>
<gene>
    <name evidence="2" type="ORF">H4C47_14130</name>
</gene>
<dbReference type="PANTHER" id="PTHR45947">
    <property type="entry name" value="SULFOQUINOVOSYL TRANSFERASE SQD2"/>
    <property type="match status" value="1"/>
</dbReference>
<keyword evidence="2" id="KW-0808">Transferase</keyword>
<organism evidence="2 3">
    <name type="scientific">Pseudomonas putida</name>
    <name type="common">Arthrobacter siderocapsulatus</name>
    <dbReference type="NCBI Taxonomy" id="303"/>
    <lineage>
        <taxon>Bacteria</taxon>
        <taxon>Pseudomonadati</taxon>
        <taxon>Pseudomonadota</taxon>
        <taxon>Gammaproteobacteria</taxon>
        <taxon>Pseudomonadales</taxon>
        <taxon>Pseudomonadaceae</taxon>
        <taxon>Pseudomonas</taxon>
    </lineage>
</organism>
<feature type="domain" description="Glycosyl transferase family 1" evidence="1">
    <location>
        <begin position="218"/>
        <end position="378"/>
    </location>
</feature>
<proteinExistence type="predicted"/>
<dbReference type="PANTHER" id="PTHR45947:SF15">
    <property type="entry name" value="TEICHURONIC ACID BIOSYNTHESIS GLYCOSYLTRANSFERASE TUAC-RELATED"/>
    <property type="match status" value="1"/>
</dbReference>
<dbReference type="GO" id="GO:0016757">
    <property type="term" value="F:glycosyltransferase activity"/>
    <property type="evidence" value="ECO:0007669"/>
    <property type="project" value="InterPro"/>
</dbReference>
<evidence type="ECO:0000313" key="3">
    <source>
        <dbReference type="Proteomes" id="UP000553948"/>
    </source>
</evidence>
<dbReference type="EMBL" id="JACGDG010000011">
    <property type="protein sequence ID" value="MBA6116871.1"/>
    <property type="molecule type" value="Genomic_DNA"/>
</dbReference>
<dbReference type="Proteomes" id="UP000553948">
    <property type="component" value="Unassembled WGS sequence"/>
</dbReference>
<dbReference type="RefSeq" id="WP_176516482.1">
    <property type="nucleotide sequence ID" value="NZ_CP060529.1"/>
</dbReference>
<dbReference type="Pfam" id="PF00534">
    <property type="entry name" value="Glycos_transf_1"/>
    <property type="match status" value="1"/>
</dbReference>
<dbReference type="AlphaFoldDB" id="A0A7W2L250"/>
<comment type="caution">
    <text evidence="2">The sequence shown here is derived from an EMBL/GenBank/DDBJ whole genome shotgun (WGS) entry which is preliminary data.</text>
</comment>
<dbReference type="InterPro" id="IPR001296">
    <property type="entry name" value="Glyco_trans_1"/>
</dbReference>
<evidence type="ECO:0000313" key="2">
    <source>
        <dbReference type="EMBL" id="MBA6116871.1"/>
    </source>
</evidence>